<sequence>MRWRSQAAVVRGDAHGPLLPVTPEERVQGTFDCERTVLVVGRTVTSTARLLEAMRFFRNDFRVKPVFTVNGTSKYSAGARRLLESAGVEEVVPWSEVGDLHYALALSASENIDFEDLRGPSVVLPHGIGFNKWVPDPATGSTRLAGLPPVSALRSGRVRLVLSHPSQERQLRAVCPEVAGRTAVTGDPTYDQLLAALPLRGRYRRELGLDGRKLVLLSSTWRSESELGRWRTLPLELLAALPADEYQVALVVHPNVWSWYGSGVVRNWFSDALDAGLLLVPPHRGWHAALVAAHVVVGDHGSVSLYGAALGKPLLLAAFGAEHVAGSPIEALGRTADHLDPRGDLLAQVERILDDHDPDRFAGLAAEVFAHVGEAETRLRDLLYRELELAPPPGAVPLLRPPDVEVSPQRVTAFDTFTAFTAPDELRIWRYPAAARPRRDTDDQTHPAAIRHLAVDEDEQNLHRPHQAAVFARCKPAEHPTAVAWTTDALEALPGARVTAAATSTGCVVRLRNGPRIDVTADPATSDALVVASAVYACALDRSIADRTLTVRAGAGSVSVRLEVARDG</sequence>
<dbReference type="RefSeq" id="WP_150068598.1">
    <property type="nucleotide sequence ID" value="NZ_JBEPDJ010000009.1"/>
</dbReference>
<accession>A0A5M7BL63</accession>
<keyword evidence="2" id="KW-1185">Reference proteome</keyword>
<comment type="caution">
    <text evidence="1">The sequence shown here is derived from an EMBL/GenBank/DDBJ whole genome shotgun (WGS) entry which is preliminary data.</text>
</comment>
<reference evidence="1 2" key="1">
    <citation type="submission" date="2019-09" db="EMBL/GenBank/DDBJ databases">
        <title>Draft genome sequence of the thermophilic Saccharopolyspora hirsuta VKM Ac-666T.</title>
        <authorList>
            <person name="Lobastova T.G."/>
            <person name="Fokina V."/>
            <person name="Bragin E.Y."/>
            <person name="Shtratnikova V.Y."/>
            <person name="Starodumova I.P."/>
            <person name="Tarlachkov S.V."/>
            <person name="Donova M.V."/>
        </authorList>
    </citation>
    <scope>NUCLEOTIDE SEQUENCE [LARGE SCALE GENOMIC DNA]</scope>
    <source>
        <strain evidence="1 2">VKM Ac-666</strain>
    </source>
</reference>
<dbReference type="EMBL" id="VWPH01000010">
    <property type="protein sequence ID" value="KAA5830499.1"/>
    <property type="molecule type" value="Genomic_DNA"/>
</dbReference>
<organism evidence="1 2">
    <name type="scientific">Saccharopolyspora hirsuta</name>
    <dbReference type="NCBI Taxonomy" id="1837"/>
    <lineage>
        <taxon>Bacteria</taxon>
        <taxon>Bacillati</taxon>
        <taxon>Actinomycetota</taxon>
        <taxon>Actinomycetes</taxon>
        <taxon>Pseudonocardiales</taxon>
        <taxon>Pseudonocardiaceae</taxon>
        <taxon>Saccharopolyspora</taxon>
    </lineage>
</organism>
<protein>
    <submittedName>
        <fullName evidence="1">Uncharacterized protein</fullName>
    </submittedName>
</protein>
<name>A0A5M7BL63_SACHI</name>
<proteinExistence type="predicted"/>
<dbReference type="SUPFAM" id="SSF53756">
    <property type="entry name" value="UDP-Glycosyltransferase/glycogen phosphorylase"/>
    <property type="match status" value="1"/>
</dbReference>
<dbReference type="OrthoDB" id="3661391at2"/>
<gene>
    <name evidence="1" type="ORF">F1721_21715</name>
</gene>
<dbReference type="AlphaFoldDB" id="A0A5M7BL63"/>
<evidence type="ECO:0000313" key="1">
    <source>
        <dbReference type="EMBL" id="KAA5830499.1"/>
    </source>
</evidence>
<evidence type="ECO:0000313" key="2">
    <source>
        <dbReference type="Proteomes" id="UP000323946"/>
    </source>
</evidence>
<dbReference type="Proteomes" id="UP000323946">
    <property type="component" value="Unassembled WGS sequence"/>
</dbReference>
<dbReference type="SMR" id="A0A5M7BL63"/>